<organism evidence="1 2">
    <name type="scientific">Staurois parvus</name>
    <dbReference type="NCBI Taxonomy" id="386267"/>
    <lineage>
        <taxon>Eukaryota</taxon>
        <taxon>Metazoa</taxon>
        <taxon>Chordata</taxon>
        <taxon>Craniata</taxon>
        <taxon>Vertebrata</taxon>
        <taxon>Euteleostomi</taxon>
        <taxon>Amphibia</taxon>
        <taxon>Batrachia</taxon>
        <taxon>Anura</taxon>
        <taxon>Neobatrachia</taxon>
        <taxon>Ranoidea</taxon>
        <taxon>Ranidae</taxon>
        <taxon>Staurois</taxon>
    </lineage>
</organism>
<sequence>MRTDGHSLVGTLTCTDTNGHSLVGTDIALTGTDIHTGWH</sequence>
<keyword evidence="2" id="KW-1185">Reference proteome</keyword>
<comment type="caution">
    <text evidence="1">The sequence shown here is derived from an EMBL/GenBank/DDBJ whole genome shotgun (WGS) entry which is preliminary data.</text>
</comment>
<reference evidence="1" key="1">
    <citation type="submission" date="2023-05" db="EMBL/GenBank/DDBJ databases">
        <authorList>
            <person name="Stuckert A."/>
        </authorList>
    </citation>
    <scope>NUCLEOTIDE SEQUENCE</scope>
</reference>
<gene>
    <name evidence="1" type="ORF">SPARVUS_LOCUS10554137</name>
</gene>
<protein>
    <submittedName>
        <fullName evidence="1">Uncharacterized protein</fullName>
    </submittedName>
</protein>
<dbReference type="EMBL" id="CATNWA010015844">
    <property type="protein sequence ID" value="CAI9587379.1"/>
    <property type="molecule type" value="Genomic_DNA"/>
</dbReference>
<accession>A0ABN9ERF8</accession>
<evidence type="ECO:0000313" key="1">
    <source>
        <dbReference type="EMBL" id="CAI9587379.1"/>
    </source>
</evidence>
<proteinExistence type="predicted"/>
<evidence type="ECO:0000313" key="2">
    <source>
        <dbReference type="Proteomes" id="UP001162483"/>
    </source>
</evidence>
<dbReference type="Proteomes" id="UP001162483">
    <property type="component" value="Unassembled WGS sequence"/>
</dbReference>
<name>A0ABN9ERF8_9NEOB</name>